<dbReference type="GO" id="GO:0005524">
    <property type="term" value="F:ATP binding"/>
    <property type="evidence" value="ECO:0007669"/>
    <property type="project" value="UniProtKB-KW"/>
</dbReference>
<gene>
    <name evidence="9" type="primary">zraR_1</name>
    <name evidence="9" type="ORF">Spa11_09420</name>
</gene>
<dbReference type="AlphaFoldDB" id="A0A518K4N9"/>
<dbReference type="Gene3D" id="1.10.10.60">
    <property type="entry name" value="Homeodomain-like"/>
    <property type="match status" value="1"/>
</dbReference>
<dbReference type="InterPro" id="IPR003593">
    <property type="entry name" value="AAA+_ATPase"/>
</dbReference>
<keyword evidence="3" id="KW-0805">Transcription regulation</keyword>
<dbReference type="FunFam" id="3.40.50.300:FF:000006">
    <property type="entry name" value="DNA-binding transcriptional regulator NtrC"/>
    <property type="match status" value="1"/>
</dbReference>
<dbReference type="PROSITE" id="PS00688">
    <property type="entry name" value="SIGMA54_INTERACT_3"/>
    <property type="match status" value="1"/>
</dbReference>
<evidence type="ECO:0000259" key="7">
    <source>
        <dbReference type="PROSITE" id="PS50045"/>
    </source>
</evidence>
<evidence type="ECO:0000256" key="1">
    <source>
        <dbReference type="ARBA" id="ARBA00022741"/>
    </source>
</evidence>
<evidence type="ECO:0000256" key="3">
    <source>
        <dbReference type="ARBA" id="ARBA00023015"/>
    </source>
</evidence>
<dbReference type="PROSITE" id="PS50045">
    <property type="entry name" value="SIGMA54_INTERACT_4"/>
    <property type="match status" value="1"/>
</dbReference>
<name>A0A518K4N9_9BACT</name>
<dbReference type="InterPro" id="IPR025943">
    <property type="entry name" value="Sigma_54_int_dom_ATP-bd_2"/>
</dbReference>
<keyword evidence="4" id="KW-0238">DNA-binding</keyword>
<accession>A0A518K4N9</accession>
<evidence type="ECO:0000259" key="8">
    <source>
        <dbReference type="PROSITE" id="PS50110"/>
    </source>
</evidence>
<dbReference type="Pfam" id="PF25601">
    <property type="entry name" value="AAA_lid_14"/>
    <property type="match status" value="1"/>
</dbReference>
<dbReference type="SMART" id="SM00382">
    <property type="entry name" value="AAA"/>
    <property type="match status" value="1"/>
</dbReference>
<dbReference type="PRINTS" id="PR01590">
    <property type="entry name" value="HTHFIS"/>
</dbReference>
<dbReference type="InterPro" id="IPR002197">
    <property type="entry name" value="HTH_Fis"/>
</dbReference>
<evidence type="ECO:0000256" key="2">
    <source>
        <dbReference type="ARBA" id="ARBA00022840"/>
    </source>
</evidence>
<dbReference type="PANTHER" id="PTHR32071">
    <property type="entry name" value="TRANSCRIPTIONAL REGULATORY PROTEIN"/>
    <property type="match status" value="1"/>
</dbReference>
<dbReference type="SUPFAM" id="SSF52540">
    <property type="entry name" value="P-loop containing nucleoside triphosphate hydrolases"/>
    <property type="match status" value="1"/>
</dbReference>
<sequence length="469" mass="51468">MSAGRNTPDIASLLLVDDDRQVLESMADWLRDQGYAVETATGQAEAIERFTAKGYDLLLCDIRLQDGDGFDVLEQALRRRPGMQVILLTGYGTADSAIDAIRAGAFDYLTKPLIDDELLMAIERALGQRKVLAENTELRQKLDRKHGMGHIIGADMRMMRVFDVIESVADTRATVLVTGESGTGKSLIARAIHTRSDRRTGPFVEVACGALPENLLESELFGHVAGAFTGAVSNKVGKFLQADGGTIFLDEIGTATPAMQVKLLRVLQELAFEAVGGSETHRVDVRVVLATNEDLAKNVADGTFRQDLYYRINVINLELPPLRGRSSDIPLLAQKFLEEVREDANRPNVTGFSDDAIAAMQRYNWPGNVRELQNVVERCVLLSRGAAITLHDLPPEMRLPGVALGGSTSYAGQTLKEALEGPERAIILEVLELNQWNRNETADQLGINRTTLYKKMKRLGLEDRAPVGS</sequence>
<dbReference type="RefSeq" id="WP_145108580.1">
    <property type="nucleotide sequence ID" value="NZ_CP036349.1"/>
</dbReference>
<dbReference type="GO" id="GO:0043565">
    <property type="term" value="F:sequence-specific DNA binding"/>
    <property type="evidence" value="ECO:0007669"/>
    <property type="project" value="InterPro"/>
</dbReference>
<dbReference type="Gene3D" id="3.40.50.2300">
    <property type="match status" value="1"/>
</dbReference>
<feature type="modified residue" description="4-aspartylphosphate" evidence="6">
    <location>
        <position position="61"/>
    </location>
</feature>
<dbReference type="SMART" id="SM00448">
    <property type="entry name" value="REC"/>
    <property type="match status" value="1"/>
</dbReference>
<dbReference type="PROSITE" id="PS50110">
    <property type="entry name" value="RESPONSE_REGULATORY"/>
    <property type="match status" value="1"/>
</dbReference>
<protein>
    <submittedName>
        <fullName evidence="9">Transcriptional regulatory protein ZraR</fullName>
    </submittedName>
</protein>
<evidence type="ECO:0000313" key="9">
    <source>
        <dbReference type="EMBL" id="QDV72760.1"/>
    </source>
</evidence>
<dbReference type="InterPro" id="IPR002078">
    <property type="entry name" value="Sigma_54_int"/>
</dbReference>
<dbReference type="KEGG" id="bmei:Spa11_09420"/>
<organism evidence="9 10">
    <name type="scientific">Botrimarina mediterranea</name>
    <dbReference type="NCBI Taxonomy" id="2528022"/>
    <lineage>
        <taxon>Bacteria</taxon>
        <taxon>Pseudomonadati</taxon>
        <taxon>Planctomycetota</taxon>
        <taxon>Planctomycetia</taxon>
        <taxon>Pirellulales</taxon>
        <taxon>Lacipirellulaceae</taxon>
        <taxon>Botrimarina</taxon>
    </lineage>
</organism>
<dbReference type="Gene3D" id="1.10.8.60">
    <property type="match status" value="1"/>
</dbReference>
<dbReference type="InterPro" id="IPR025944">
    <property type="entry name" value="Sigma_54_int_dom_CS"/>
</dbReference>
<dbReference type="EMBL" id="CP036349">
    <property type="protein sequence ID" value="QDV72760.1"/>
    <property type="molecule type" value="Genomic_DNA"/>
</dbReference>
<evidence type="ECO:0000256" key="5">
    <source>
        <dbReference type="ARBA" id="ARBA00023163"/>
    </source>
</evidence>
<keyword evidence="10" id="KW-1185">Reference proteome</keyword>
<dbReference type="InterPro" id="IPR025662">
    <property type="entry name" value="Sigma_54_int_dom_ATP-bd_1"/>
</dbReference>
<keyword evidence="6" id="KW-0597">Phosphoprotein</keyword>
<dbReference type="GO" id="GO:0006355">
    <property type="term" value="P:regulation of DNA-templated transcription"/>
    <property type="evidence" value="ECO:0007669"/>
    <property type="project" value="InterPro"/>
</dbReference>
<dbReference type="InterPro" id="IPR027417">
    <property type="entry name" value="P-loop_NTPase"/>
</dbReference>
<dbReference type="SUPFAM" id="SSF46689">
    <property type="entry name" value="Homeodomain-like"/>
    <property type="match status" value="1"/>
</dbReference>
<dbReference type="InterPro" id="IPR011006">
    <property type="entry name" value="CheY-like_superfamily"/>
</dbReference>
<dbReference type="Pfam" id="PF02954">
    <property type="entry name" value="HTH_8"/>
    <property type="match status" value="1"/>
</dbReference>
<feature type="domain" description="Response regulatory" evidence="8">
    <location>
        <begin position="12"/>
        <end position="126"/>
    </location>
</feature>
<dbReference type="Pfam" id="PF00072">
    <property type="entry name" value="Response_reg"/>
    <property type="match status" value="1"/>
</dbReference>
<evidence type="ECO:0000256" key="4">
    <source>
        <dbReference type="ARBA" id="ARBA00023125"/>
    </source>
</evidence>
<dbReference type="PROSITE" id="PS00675">
    <property type="entry name" value="SIGMA54_INTERACT_1"/>
    <property type="match status" value="1"/>
</dbReference>
<evidence type="ECO:0000256" key="6">
    <source>
        <dbReference type="PROSITE-ProRule" id="PRU00169"/>
    </source>
</evidence>
<dbReference type="InterPro" id="IPR009057">
    <property type="entry name" value="Homeodomain-like_sf"/>
</dbReference>
<dbReference type="CDD" id="cd00009">
    <property type="entry name" value="AAA"/>
    <property type="match status" value="1"/>
</dbReference>
<dbReference type="Pfam" id="PF00158">
    <property type="entry name" value="Sigma54_activat"/>
    <property type="match status" value="1"/>
</dbReference>
<dbReference type="Gene3D" id="3.40.50.300">
    <property type="entry name" value="P-loop containing nucleotide triphosphate hydrolases"/>
    <property type="match status" value="1"/>
</dbReference>
<reference evidence="9 10" key="1">
    <citation type="submission" date="2019-02" db="EMBL/GenBank/DDBJ databases">
        <title>Deep-cultivation of Planctomycetes and their phenomic and genomic characterization uncovers novel biology.</title>
        <authorList>
            <person name="Wiegand S."/>
            <person name="Jogler M."/>
            <person name="Boedeker C."/>
            <person name="Pinto D."/>
            <person name="Vollmers J."/>
            <person name="Rivas-Marin E."/>
            <person name="Kohn T."/>
            <person name="Peeters S.H."/>
            <person name="Heuer A."/>
            <person name="Rast P."/>
            <person name="Oberbeckmann S."/>
            <person name="Bunk B."/>
            <person name="Jeske O."/>
            <person name="Meyerdierks A."/>
            <person name="Storesund J.E."/>
            <person name="Kallscheuer N."/>
            <person name="Luecker S."/>
            <person name="Lage O.M."/>
            <person name="Pohl T."/>
            <person name="Merkel B.J."/>
            <person name="Hornburger P."/>
            <person name="Mueller R.-W."/>
            <person name="Bruemmer F."/>
            <person name="Labrenz M."/>
            <person name="Spormann A.M."/>
            <person name="Op den Camp H."/>
            <person name="Overmann J."/>
            <person name="Amann R."/>
            <person name="Jetten M.S.M."/>
            <person name="Mascher T."/>
            <person name="Medema M.H."/>
            <person name="Devos D.P."/>
            <person name="Kaster A.-K."/>
            <person name="Ovreas L."/>
            <person name="Rohde M."/>
            <person name="Galperin M.Y."/>
            <person name="Jogler C."/>
        </authorList>
    </citation>
    <scope>NUCLEOTIDE SEQUENCE [LARGE SCALE GENOMIC DNA]</scope>
    <source>
        <strain evidence="9 10">Spa11</strain>
    </source>
</reference>
<dbReference type="SUPFAM" id="SSF52172">
    <property type="entry name" value="CheY-like"/>
    <property type="match status" value="1"/>
</dbReference>
<keyword evidence="1" id="KW-0547">Nucleotide-binding</keyword>
<dbReference type="PROSITE" id="PS00676">
    <property type="entry name" value="SIGMA54_INTERACT_2"/>
    <property type="match status" value="1"/>
</dbReference>
<dbReference type="PANTHER" id="PTHR32071:SF122">
    <property type="entry name" value="SIGMA FACTOR"/>
    <property type="match status" value="1"/>
</dbReference>
<keyword evidence="5" id="KW-0804">Transcription</keyword>
<dbReference type="InterPro" id="IPR058031">
    <property type="entry name" value="AAA_lid_NorR"/>
</dbReference>
<dbReference type="Proteomes" id="UP000316426">
    <property type="component" value="Chromosome"/>
</dbReference>
<proteinExistence type="predicted"/>
<evidence type="ECO:0000313" key="10">
    <source>
        <dbReference type="Proteomes" id="UP000316426"/>
    </source>
</evidence>
<feature type="domain" description="Sigma-54 factor interaction" evidence="7">
    <location>
        <begin position="151"/>
        <end position="381"/>
    </location>
</feature>
<dbReference type="InterPro" id="IPR001789">
    <property type="entry name" value="Sig_transdc_resp-reg_receiver"/>
</dbReference>
<dbReference type="GO" id="GO:0000160">
    <property type="term" value="P:phosphorelay signal transduction system"/>
    <property type="evidence" value="ECO:0007669"/>
    <property type="project" value="InterPro"/>
</dbReference>
<keyword evidence="2" id="KW-0067">ATP-binding</keyword>